<keyword evidence="6 8" id="KW-1133">Transmembrane helix</keyword>
<feature type="transmembrane region" description="Helical" evidence="8">
    <location>
        <begin position="554"/>
        <end position="573"/>
    </location>
</feature>
<dbReference type="InterPro" id="IPR013525">
    <property type="entry name" value="ABC2_TM"/>
</dbReference>
<organism evidence="11 12">
    <name type="scientific">Leptothoe kymatousa TAU-MAC 1615</name>
    <dbReference type="NCBI Taxonomy" id="2364775"/>
    <lineage>
        <taxon>Bacteria</taxon>
        <taxon>Bacillati</taxon>
        <taxon>Cyanobacteriota</taxon>
        <taxon>Cyanophyceae</taxon>
        <taxon>Nodosilineales</taxon>
        <taxon>Cymatolegaceae</taxon>
        <taxon>Leptothoe</taxon>
        <taxon>Leptothoe kymatousa</taxon>
    </lineage>
</organism>
<dbReference type="PANTHER" id="PTHR48041:SF139">
    <property type="entry name" value="PROTEIN SCARLET"/>
    <property type="match status" value="1"/>
</dbReference>
<dbReference type="PROSITE" id="PS50006">
    <property type="entry name" value="FHA_DOMAIN"/>
    <property type="match status" value="2"/>
</dbReference>
<reference evidence="11 12" key="1">
    <citation type="journal article" date="2021" name="Mar. Drugs">
        <title>Genome Reduction and Secondary Metabolism of the Marine Sponge-Associated Cyanobacterium Leptothoe.</title>
        <authorList>
            <person name="Konstantinou D."/>
            <person name="Popin R.V."/>
            <person name="Fewer D.P."/>
            <person name="Sivonen K."/>
            <person name="Gkelis S."/>
        </authorList>
    </citation>
    <scope>NUCLEOTIDE SEQUENCE [LARGE SCALE GENOMIC DNA]</scope>
    <source>
        <strain evidence="11 12">TAU-MAC 1615</strain>
    </source>
</reference>
<dbReference type="Proteomes" id="UP001196661">
    <property type="component" value="Unassembled WGS sequence"/>
</dbReference>
<dbReference type="CDD" id="cd00060">
    <property type="entry name" value="FHA"/>
    <property type="match status" value="2"/>
</dbReference>
<dbReference type="EMBL" id="JADOER010000003">
    <property type="protein sequence ID" value="MBT9310897.1"/>
    <property type="molecule type" value="Genomic_DNA"/>
</dbReference>
<evidence type="ECO:0000256" key="4">
    <source>
        <dbReference type="ARBA" id="ARBA00022741"/>
    </source>
</evidence>
<feature type="domain" description="FHA" evidence="9">
    <location>
        <begin position="149"/>
        <end position="202"/>
    </location>
</feature>
<keyword evidence="3 8" id="KW-0812">Transmembrane</keyword>
<dbReference type="InterPro" id="IPR017871">
    <property type="entry name" value="ABC_transporter-like_CS"/>
</dbReference>
<dbReference type="PROSITE" id="PS00211">
    <property type="entry name" value="ABC_TRANSPORTER_1"/>
    <property type="match status" value="1"/>
</dbReference>
<dbReference type="SMART" id="SM00382">
    <property type="entry name" value="AAA"/>
    <property type="match status" value="1"/>
</dbReference>
<feature type="transmembrane region" description="Helical" evidence="8">
    <location>
        <begin position="634"/>
        <end position="663"/>
    </location>
</feature>
<evidence type="ECO:0000256" key="7">
    <source>
        <dbReference type="ARBA" id="ARBA00023136"/>
    </source>
</evidence>
<dbReference type="InterPro" id="IPR003593">
    <property type="entry name" value="AAA+_ATPase"/>
</dbReference>
<dbReference type="InterPro" id="IPR050352">
    <property type="entry name" value="ABCG_transporters"/>
</dbReference>
<evidence type="ECO:0000256" key="5">
    <source>
        <dbReference type="ARBA" id="ARBA00022840"/>
    </source>
</evidence>
<feature type="domain" description="FHA" evidence="9">
    <location>
        <begin position="35"/>
        <end position="92"/>
    </location>
</feature>
<dbReference type="GO" id="GO:0005524">
    <property type="term" value="F:ATP binding"/>
    <property type="evidence" value="ECO:0007669"/>
    <property type="project" value="UniProtKB-KW"/>
</dbReference>
<dbReference type="SMART" id="SM00240">
    <property type="entry name" value="FHA"/>
    <property type="match status" value="2"/>
</dbReference>
<sequence>MTDTFHQATVVAPTPTLELNNRGEVSTFELIEDCHHLGRDPSWSDLHINQIGWGVLSRRQALLVREGDNYRIFDGDGTQPSRNGMFCNHTRITPNTGLLLQDGMQIEIGLSPENRIVATYHGLPDRFPVAKAVLSKRKLNLRDLNEWPVELGRSPTPNRYASMQLDSPTVSRLHAKVYRDASGHLTLKDSSTNGTYVDGKRITRPYPLTERTRIQIGPFTLVYEDQCLALEDTGSQIRLDVHKLVRNVRDKTGRQKTILNNISLAIEPGQLVALVGGSGAGKSTLMKSLVGIAPTTSGAVFLNGDNVRQNWGIYRSQIGYVPQDDIVHPDLTVEEVLRYACQLRLPPDTDTAAVLEKTLEQIKLSHVRHTFVRNLSGGQRKRVSIGVELLADPKLFFLDEPTSGLDPGLDKSMMYLLRELADQGRTVILVTHATANISICDRITFLGRGGYLCYFGPPEIANSFFDLSENEDFSDIYLKLEQGSTNAENQQVVTGWSQRYLASAAHKAYVEEPLSPGNQQQRSADDRVYTGISLIKQLMLLAQRYLNLIWRGRLSLVLTLLSGPIAIALSGLILHQETPLGLLDELDAAQAPLALSLVFVFSCIAIWIGLSSAVREIVKESAIYQRERLINLGLVSYLGSKVLIWLGIAAAQSLLMTVAIWLSFLEHPVGNLLPWALGIFVTNFLIVFASVSLSLTISASVKNENAANNLLPLIMIPQIIFSGVLFDLSGISKYLSWLMISRWGVGAYGALVDVNVMVPDPITLPDGTTLPQVFAGSSIYEATWGNLGLNLGILLVHGLVYLLLALWLQKRKDIF</sequence>
<evidence type="ECO:0000313" key="12">
    <source>
        <dbReference type="Proteomes" id="UP001196661"/>
    </source>
</evidence>
<dbReference type="PROSITE" id="PS50893">
    <property type="entry name" value="ABC_TRANSPORTER_2"/>
    <property type="match status" value="1"/>
</dbReference>
<dbReference type="SUPFAM" id="SSF49879">
    <property type="entry name" value="SMAD/FHA domain"/>
    <property type="match status" value="2"/>
</dbReference>
<dbReference type="Gene3D" id="3.40.50.300">
    <property type="entry name" value="P-loop containing nucleotide triphosphate hydrolases"/>
    <property type="match status" value="1"/>
</dbReference>
<name>A0ABS5XZ67_9CYAN</name>
<keyword evidence="4" id="KW-0547">Nucleotide-binding</keyword>
<keyword evidence="7 8" id="KW-0472">Membrane</keyword>
<evidence type="ECO:0000259" key="10">
    <source>
        <dbReference type="PROSITE" id="PS50893"/>
    </source>
</evidence>
<dbReference type="InterPro" id="IPR000253">
    <property type="entry name" value="FHA_dom"/>
</dbReference>
<protein>
    <submittedName>
        <fullName evidence="11">ATP-binding cassette domain-containing protein</fullName>
    </submittedName>
</protein>
<dbReference type="InterPro" id="IPR008984">
    <property type="entry name" value="SMAD_FHA_dom_sf"/>
</dbReference>
<evidence type="ECO:0000256" key="3">
    <source>
        <dbReference type="ARBA" id="ARBA00022692"/>
    </source>
</evidence>
<dbReference type="RefSeq" id="WP_215616811.1">
    <property type="nucleotide sequence ID" value="NZ_JADOER010000003.1"/>
</dbReference>
<evidence type="ECO:0000256" key="2">
    <source>
        <dbReference type="ARBA" id="ARBA00022448"/>
    </source>
</evidence>
<feature type="transmembrane region" description="Helical" evidence="8">
    <location>
        <begin position="787"/>
        <end position="808"/>
    </location>
</feature>
<proteinExistence type="predicted"/>
<dbReference type="Pfam" id="PF00498">
    <property type="entry name" value="FHA"/>
    <property type="match status" value="2"/>
</dbReference>
<dbReference type="Pfam" id="PF00005">
    <property type="entry name" value="ABC_tran"/>
    <property type="match status" value="1"/>
</dbReference>
<dbReference type="Gene3D" id="2.60.200.20">
    <property type="match status" value="2"/>
</dbReference>
<keyword evidence="2" id="KW-0813">Transport</keyword>
<keyword evidence="12" id="KW-1185">Reference proteome</keyword>
<dbReference type="InterPro" id="IPR003439">
    <property type="entry name" value="ABC_transporter-like_ATP-bd"/>
</dbReference>
<gene>
    <name evidence="11" type="ORF">IXB28_01650</name>
</gene>
<comment type="subcellular location">
    <subcellularLocation>
        <location evidence="1">Membrane</location>
        <topology evidence="1">Multi-pass membrane protein</topology>
    </subcellularLocation>
</comment>
<feature type="transmembrane region" description="Helical" evidence="8">
    <location>
        <begin position="710"/>
        <end position="731"/>
    </location>
</feature>
<evidence type="ECO:0000256" key="6">
    <source>
        <dbReference type="ARBA" id="ARBA00022989"/>
    </source>
</evidence>
<dbReference type="Pfam" id="PF01061">
    <property type="entry name" value="ABC2_membrane"/>
    <property type="match status" value="1"/>
</dbReference>
<accession>A0ABS5XZ67</accession>
<comment type="caution">
    <text evidence="11">The sequence shown here is derived from an EMBL/GenBank/DDBJ whole genome shotgun (WGS) entry which is preliminary data.</text>
</comment>
<feature type="domain" description="ABC transporter" evidence="10">
    <location>
        <begin position="239"/>
        <end position="473"/>
    </location>
</feature>
<evidence type="ECO:0000259" key="9">
    <source>
        <dbReference type="PROSITE" id="PS50006"/>
    </source>
</evidence>
<evidence type="ECO:0000256" key="8">
    <source>
        <dbReference type="SAM" id="Phobius"/>
    </source>
</evidence>
<keyword evidence="5 11" id="KW-0067">ATP-binding</keyword>
<dbReference type="InterPro" id="IPR027417">
    <property type="entry name" value="P-loop_NTPase"/>
</dbReference>
<feature type="transmembrane region" description="Helical" evidence="8">
    <location>
        <begin position="675"/>
        <end position="698"/>
    </location>
</feature>
<dbReference type="SUPFAM" id="SSF52540">
    <property type="entry name" value="P-loop containing nucleoside triphosphate hydrolases"/>
    <property type="match status" value="1"/>
</dbReference>
<dbReference type="PANTHER" id="PTHR48041">
    <property type="entry name" value="ABC TRANSPORTER G FAMILY MEMBER 28"/>
    <property type="match status" value="1"/>
</dbReference>
<evidence type="ECO:0000256" key="1">
    <source>
        <dbReference type="ARBA" id="ARBA00004141"/>
    </source>
</evidence>
<feature type="transmembrane region" description="Helical" evidence="8">
    <location>
        <begin position="593"/>
        <end position="614"/>
    </location>
</feature>
<evidence type="ECO:0000313" key="11">
    <source>
        <dbReference type="EMBL" id="MBT9310897.1"/>
    </source>
</evidence>